<dbReference type="SUPFAM" id="SSF56954">
    <property type="entry name" value="Outer membrane efflux proteins (OEP)"/>
    <property type="match status" value="1"/>
</dbReference>
<evidence type="ECO:0000256" key="2">
    <source>
        <dbReference type="SAM" id="SignalP"/>
    </source>
</evidence>
<dbReference type="PANTHER" id="PTHR30203">
    <property type="entry name" value="OUTER MEMBRANE CATION EFFLUX PROTEIN"/>
    <property type="match status" value="1"/>
</dbReference>
<proteinExistence type="inferred from homology"/>
<reference evidence="3" key="1">
    <citation type="submission" date="2020-09" db="EMBL/GenBank/DDBJ databases">
        <authorList>
            <person name="Kim M.K."/>
        </authorList>
    </citation>
    <scope>NUCLEOTIDE SEQUENCE</scope>
    <source>
        <strain evidence="3">BT704</strain>
    </source>
</reference>
<accession>A0A927B526</accession>
<dbReference type="GO" id="GO:0015562">
    <property type="term" value="F:efflux transmembrane transporter activity"/>
    <property type="evidence" value="ECO:0007669"/>
    <property type="project" value="InterPro"/>
</dbReference>
<comment type="similarity">
    <text evidence="1">Belongs to the outer membrane factor (OMF) (TC 1.B.17) family.</text>
</comment>
<feature type="chain" id="PRO_5037254464" evidence="2">
    <location>
        <begin position="28"/>
        <end position="444"/>
    </location>
</feature>
<dbReference type="Pfam" id="PF02321">
    <property type="entry name" value="OEP"/>
    <property type="match status" value="2"/>
</dbReference>
<dbReference type="PANTHER" id="PTHR30203:SF23">
    <property type="entry name" value="OUTER MEMBRANE EFFLUX PROTEIN"/>
    <property type="match status" value="1"/>
</dbReference>
<dbReference type="AlphaFoldDB" id="A0A927B526"/>
<evidence type="ECO:0000313" key="3">
    <source>
        <dbReference type="EMBL" id="MBD2755387.1"/>
    </source>
</evidence>
<organism evidence="3 4">
    <name type="scientific">Spirosoma validum</name>
    <dbReference type="NCBI Taxonomy" id="2771355"/>
    <lineage>
        <taxon>Bacteria</taxon>
        <taxon>Pseudomonadati</taxon>
        <taxon>Bacteroidota</taxon>
        <taxon>Cytophagia</taxon>
        <taxon>Cytophagales</taxon>
        <taxon>Cytophagaceae</taxon>
        <taxon>Spirosoma</taxon>
    </lineage>
</organism>
<dbReference type="EMBL" id="JACXAA010000008">
    <property type="protein sequence ID" value="MBD2755387.1"/>
    <property type="molecule type" value="Genomic_DNA"/>
</dbReference>
<keyword evidence="4" id="KW-1185">Reference proteome</keyword>
<evidence type="ECO:0000313" key="4">
    <source>
        <dbReference type="Proteomes" id="UP000653797"/>
    </source>
</evidence>
<feature type="signal peptide" evidence="2">
    <location>
        <begin position="1"/>
        <end position="27"/>
    </location>
</feature>
<dbReference type="InterPro" id="IPR010131">
    <property type="entry name" value="MdtP/NodT-like"/>
</dbReference>
<name>A0A927B526_9BACT</name>
<protein>
    <submittedName>
        <fullName evidence="3">TolC family protein</fullName>
    </submittedName>
</protein>
<evidence type="ECO:0000256" key="1">
    <source>
        <dbReference type="ARBA" id="ARBA00007613"/>
    </source>
</evidence>
<dbReference type="InterPro" id="IPR003423">
    <property type="entry name" value="OMP_efflux"/>
</dbReference>
<sequence>MSRPRIVSLFSVGLLLSWLSIFSPLSAQTPAQVNTTPIDTVRQSLPQLEQQFLERNFQLLAQRYQVDIADAAITQAGLRPNPNLWFQGNLYNPNTQKFLQYGAPSQADKDAGTYNSGYYAVQLQQVILLAGKRSKLVALAESNRSLAKLAFRDIMRTLHYQLYTTYANLYYDLQVVRLFDDELARQQRLLESYRIALRTGGVAPYEVTRLEVAIRDLQANSANYHTQIADEQATLRVLLRQPNKTFILPTELPALQTNLPALATALDSAQTNRPDIGLSQEQINNAQRSLALEKARRTPDLTTGVFFEKYGNAYNNFVGFQASMDLPIRNRNQGAIRSAETTLKSVTSGLENQQTIVQSDVLNAYDKLNTYYDQLNARPEGYLDRIQNISVEATKAYNARTIGLLDYLDKIRTYQQAQLNNINLLNNLYNTQQLLNYTTNTRFF</sequence>
<gene>
    <name evidence="3" type="ORF">IC230_20970</name>
</gene>
<dbReference type="Proteomes" id="UP000653797">
    <property type="component" value="Unassembled WGS sequence"/>
</dbReference>
<dbReference type="RefSeq" id="WP_191041011.1">
    <property type="nucleotide sequence ID" value="NZ_JACXAA010000008.1"/>
</dbReference>
<dbReference type="Gene3D" id="1.20.1600.10">
    <property type="entry name" value="Outer membrane efflux proteins (OEP)"/>
    <property type="match status" value="1"/>
</dbReference>
<comment type="caution">
    <text evidence="3">The sequence shown here is derived from an EMBL/GenBank/DDBJ whole genome shotgun (WGS) entry which is preliminary data.</text>
</comment>
<keyword evidence="2" id="KW-0732">Signal</keyword>